<dbReference type="InterPro" id="IPR038550">
    <property type="entry name" value="GPCR_3_9-Cys_sf"/>
</dbReference>
<evidence type="ECO:0000313" key="14">
    <source>
        <dbReference type="RefSeq" id="XP_072859753.1"/>
    </source>
</evidence>
<organism evidence="13 14">
    <name type="scientific">Pogona vitticeps</name>
    <name type="common">central bearded dragon</name>
    <dbReference type="NCBI Taxonomy" id="103695"/>
    <lineage>
        <taxon>Eukaryota</taxon>
        <taxon>Metazoa</taxon>
        <taxon>Chordata</taxon>
        <taxon>Craniata</taxon>
        <taxon>Vertebrata</taxon>
        <taxon>Euteleostomi</taxon>
        <taxon>Lepidosauria</taxon>
        <taxon>Squamata</taxon>
        <taxon>Bifurcata</taxon>
        <taxon>Unidentata</taxon>
        <taxon>Episquamata</taxon>
        <taxon>Toxicofera</taxon>
        <taxon>Iguania</taxon>
        <taxon>Acrodonta</taxon>
        <taxon>Agamidae</taxon>
        <taxon>Amphibolurinae</taxon>
        <taxon>Pogona</taxon>
    </lineage>
</organism>
<evidence type="ECO:0000256" key="11">
    <source>
        <dbReference type="SAM" id="Phobius"/>
    </source>
</evidence>
<dbReference type="PRINTS" id="PR01535">
    <property type="entry name" value="VOMERONASL2R"/>
</dbReference>
<dbReference type="PANTHER" id="PTHR24061">
    <property type="entry name" value="CALCIUM-SENSING RECEPTOR-RELATED"/>
    <property type="match status" value="1"/>
</dbReference>
<keyword evidence="2" id="KW-1003">Cell membrane</keyword>
<feature type="transmembrane region" description="Helical" evidence="11">
    <location>
        <begin position="547"/>
        <end position="572"/>
    </location>
</feature>
<evidence type="ECO:0000256" key="10">
    <source>
        <dbReference type="ARBA" id="ARBA00023224"/>
    </source>
</evidence>
<keyword evidence="6" id="KW-0297">G-protein coupled receptor</keyword>
<dbReference type="Gene3D" id="2.10.50.30">
    <property type="entry name" value="GPCR, family 3, nine cysteines domain"/>
    <property type="match status" value="1"/>
</dbReference>
<feature type="transmembrane region" description="Helical" evidence="11">
    <location>
        <begin position="479"/>
        <end position="499"/>
    </location>
</feature>
<evidence type="ECO:0000313" key="13">
    <source>
        <dbReference type="Proteomes" id="UP001652642"/>
    </source>
</evidence>
<dbReference type="InterPro" id="IPR017978">
    <property type="entry name" value="GPCR_3_C"/>
</dbReference>
<dbReference type="PROSITE" id="PS50259">
    <property type="entry name" value="G_PROTEIN_RECEP_F3_4"/>
    <property type="match status" value="1"/>
</dbReference>
<keyword evidence="4" id="KW-0732">Signal</keyword>
<evidence type="ECO:0000256" key="7">
    <source>
        <dbReference type="ARBA" id="ARBA00023136"/>
    </source>
</evidence>
<comment type="subcellular location">
    <subcellularLocation>
        <location evidence="1">Cell membrane</location>
        <topology evidence="1">Multi-pass membrane protein</topology>
    </subcellularLocation>
</comment>
<dbReference type="InterPro" id="IPR001828">
    <property type="entry name" value="ANF_lig-bd_rcpt"/>
</dbReference>
<keyword evidence="9" id="KW-0325">Glycoprotein</keyword>
<evidence type="ECO:0000256" key="9">
    <source>
        <dbReference type="ARBA" id="ARBA00023180"/>
    </source>
</evidence>
<evidence type="ECO:0000256" key="5">
    <source>
        <dbReference type="ARBA" id="ARBA00022989"/>
    </source>
</evidence>
<dbReference type="InterPro" id="IPR004073">
    <property type="entry name" value="GPCR_3_vmron_rcpt_2"/>
</dbReference>
<dbReference type="InterPro" id="IPR028082">
    <property type="entry name" value="Peripla_BP_I"/>
</dbReference>
<dbReference type="RefSeq" id="XP_072859753.1">
    <property type="nucleotide sequence ID" value="XM_073003652.1"/>
</dbReference>
<dbReference type="Proteomes" id="UP001652642">
    <property type="component" value="Chromosome 6"/>
</dbReference>
<evidence type="ECO:0000256" key="1">
    <source>
        <dbReference type="ARBA" id="ARBA00004651"/>
    </source>
</evidence>
<proteinExistence type="predicted"/>
<evidence type="ECO:0000256" key="3">
    <source>
        <dbReference type="ARBA" id="ARBA00022692"/>
    </source>
</evidence>
<dbReference type="InterPro" id="IPR000068">
    <property type="entry name" value="GPCR_3_Ca_sens_rcpt-rel"/>
</dbReference>
<keyword evidence="8" id="KW-0675">Receptor</keyword>
<evidence type="ECO:0000256" key="2">
    <source>
        <dbReference type="ARBA" id="ARBA00022475"/>
    </source>
</evidence>
<keyword evidence="13" id="KW-1185">Reference proteome</keyword>
<dbReference type="PRINTS" id="PR00248">
    <property type="entry name" value="GPCRMGR"/>
</dbReference>
<name>A0ABM5GQ12_9SAUR</name>
<evidence type="ECO:0000259" key="12">
    <source>
        <dbReference type="PROSITE" id="PS50259"/>
    </source>
</evidence>
<evidence type="ECO:0000256" key="6">
    <source>
        <dbReference type="ARBA" id="ARBA00023040"/>
    </source>
</evidence>
<keyword evidence="7 11" id="KW-0472">Membrane</keyword>
<dbReference type="InterPro" id="IPR000337">
    <property type="entry name" value="GPCR_3"/>
</dbReference>
<feature type="transmembrane region" description="Helical" evidence="11">
    <location>
        <begin position="635"/>
        <end position="655"/>
    </location>
</feature>
<dbReference type="SUPFAM" id="SSF53822">
    <property type="entry name" value="Periplasmic binding protein-like I"/>
    <property type="match status" value="1"/>
</dbReference>
<dbReference type="Gene3D" id="3.40.50.2300">
    <property type="match status" value="2"/>
</dbReference>
<reference evidence="14" key="1">
    <citation type="submission" date="2025-08" db="UniProtKB">
        <authorList>
            <consortium name="RefSeq"/>
        </authorList>
    </citation>
    <scope>IDENTIFICATION</scope>
</reference>
<evidence type="ECO:0000256" key="4">
    <source>
        <dbReference type="ARBA" id="ARBA00022729"/>
    </source>
</evidence>
<feature type="transmembrane region" description="Helical" evidence="11">
    <location>
        <begin position="511"/>
        <end position="535"/>
    </location>
</feature>
<dbReference type="CDD" id="cd15283">
    <property type="entry name" value="7tmC_V2R_pheromone"/>
    <property type="match status" value="1"/>
</dbReference>
<keyword evidence="3 11" id="KW-0812">Transmembrane</keyword>
<dbReference type="InterPro" id="IPR011500">
    <property type="entry name" value="GPCR_3_9-Cys_dom"/>
</dbReference>
<feature type="domain" description="G-protein coupled receptors family 3 profile" evidence="12">
    <location>
        <begin position="441"/>
        <end position="705"/>
    </location>
</feature>
<evidence type="ECO:0000256" key="8">
    <source>
        <dbReference type="ARBA" id="ARBA00023170"/>
    </source>
</evidence>
<dbReference type="Pfam" id="PF01094">
    <property type="entry name" value="ANF_receptor"/>
    <property type="match status" value="1"/>
</dbReference>
<dbReference type="PANTHER" id="PTHR24061:SF599">
    <property type="entry name" value="G-PROTEIN COUPLED RECEPTORS FAMILY 3 PROFILE DOMAIN-CONTAINING PROTEIN"/>
    <property type="match status" value="1"/>
</dbReference>
<dbReference type="Pfam" id="PF07562">
    <property type="entry name" value="NCD3G"/>
    <property type="match status" value="1"/>
</dbReference>
<protein>
    <submittedName>
        <fullName evidence="14">Vomeronasal type-2 receptor 26-like</fullName>
    </submittedName>
</protein>
<sequence length="706" mass="80050">MNEKTPGPSFYQMTPQEDLQYRGILSLLLYFKWTWTGFLVINNGNGERFVQNVIPQFSKHGVCSAYIARLPIYNFGSDGFELLHQERMIKNKIVGSKANVVVIYGDSYSTAHLQFLTLTADTEHEIKKLRGKVWITTAQMDLSSLAFQGTWDTEIIHGTLAFTLHSSHLPEFKTFVELINPFSTKGDGFLKDFWQQAFGCTFLNRVRDKVEENICTGMETLESLPGSVFEMSMTSHSYSIYIAVYAVAHALHLMDLSEFTHRAGRDTKKQKLQPQKTFLNYSISFLYQLHQFLKQVSFNNSAGDRVDFDSNQRLVAGFDVTNWIISTNNSYHRIIVGSVDPQASPDQAFTIHKDLITWNNWFNQVQPVSLCTESCHPGFIKKVKEGEPFCCYDCIACPEGKISMQIDMNDCHACPERKYPNKKRNLCVPKDASFLSYDEPLGITLTCFVIFFSLITALVLAIFIKHHNTPIVKANNRDLTYILLVSLLCCFLCALLFVGRPHKGMCRMQQPAFAIIFSIAVSCILAKTITVILAFMATKPGSRMRKWVGKELAISIVLSCSVIQAGICTVWLTTRPPYPDVDLYSVTEEIILICNEGSVAMFYCVLCYMGFLATASFIVAFLARKLPDSFNEARFITFSMLMFCSVWLSFVPTYLSTKGKYMVAVEIFSILTSSAGLLGCIFFPKCYIIVMKPQLNHREQLVRRHV</sequence>
<feature type="transmembrane region" description="Helical" evidence="11">
    <location>
        <begin position="441"/>
        <end position="464"/>
    </location>
</feature>
<keyword evidence="5 11" id="KW-1133">Transmembrane helix</keyword>
<keyword evidence="10" id="KW-0807">Transducer</keyword>
<dbReference type="GeneID" id="110088360"/>
<gene>
    <name evidence="14" type="primary">LOC110088360</name>
</gene>
<feature type="transmembrane region" description="Helical" evidence="11">
    <location>
        <begin position="661"/>
        <end position="683"/>
    </location>
</feature>
<dbReference type="Pfam" id="PF00003">
    <property type="entry name" value="7tm_3"/>
    <property type="match status" value="1"/>
</dbReference>
<feature type="transmembrane region" description="Helical" evidence="11">
    <location>
        <begin position="600"/>
        <end position="623"/>
    </location>
</feature>
<accession>A0ABM5GQ12</accession>